<feature type="coiled-coil region" evidence="6">
    <location>
        <begin position="190"/>
        <end position="217"/>
    </location>
</feature>
<feature type="region of interest" description="Disordered" evidence="7">
    <location>
        <begin position="271"/>
        <end position="310"/>
    </location>
</feature>
<dbReference type="PROSITE" id="PS50157">
    <property type="entry name" value="ZINC_FINGER_C2H2_2"/>
    <property type="match status" value="3"/>
</dbReference>
<feature type="region of interest" description="Disordered" evidence="7">
    <location>
        <begin position="1358"/>
        <end position="1539"/>
    </location>
</feature>
<gene>
    <name evidence="9" type="ORF">ABEB36_006615</name>
</gene>
<evidence type="ECO:0000256" key="6">
    <source>
        <dbReference type="SAM" id="Coils"/>
    </source>
</evidence>
<feature type="compositionally biased region" description="Basic residues" evidence="7">
    <location>
        <begin position="1018"/>
        <end position="1029"/>
    </location>
</feature>
<evidence type="ECO:0000256" key="5">
    <source>
        <dbReference type="PROSITE-ProRule" id="PRU00042"/>
    </source>
</evidence>
<dbReference type="InterPro" id="IPR036236">
    <property type="entry name" value="Znf_C2H2_sf"/>
</dbReference>
<keyword evidence="3 5" id="KW-0863">Zinc-finger</keyword>
<comment type="caution">
    <text evidence="9">The sequence shown here is derived from an EMBL/GenBank/DDBJ whole genome shotgun (WGS) entry which is preliminary data.</text>
</comment>
<feature type="region of interest" description="Disordered" evidence="7">
    <location>
        <begin position="2775"/>
        <end position="2795"/>
    </location>
</feature>
<name>A0ABD1ERP0_HYPHA</name>
<dbReference type="SMART" id="SM00355">
    <property type="entry name" value="ZnF_C2H2"/>
    <property type="match status" value="28"/>
</dbReference>
<evidence type="ECO:0000256" key="2">
    <source>
        <dbReference type="ARBA" id="ARBA00022737"/>
    </source>
</evidence>
<keyword evidence="1" id="KW-0479">Metal-binding</keyword>
<feature type="region of interest" description="Disordered" evidence="7">
    <location>
        <begin position="1067"/>
        <end position="1162"/>
    </location>
</feature>
<feature type="domain" description="C2H2-type" evidence="8">
    <location>
        <begin position="3206"/>
        <end position="3234"/>
    </location>
</feature>
<keyword evidence="10" id="KW-1185">Reference proteome</keyword>
<feature type="region of interest" description="Disordered" evidence="7">
    <location>
        <begin position="630"/>
        <end position="758"/>
    </location>
</feature>
<dbReference type="EMBL" id="JBDJPC010000005">
    <property type="protein sequence ID" value="KAL1501260.1"/>
    <property type="molecule type" value="Genomic_DNA"/>
</dbReference>
<dbReference type="SUPFAM" id="SSF57667">
    <property type="entry name" value="beta-beta-alpha zinc fingers"/>
    <property type="match status" value="1"/>
</dbReference>
<feature type="compositionally biased region" description="Acidic residues" evidence="7">
    <location>
        <begin position="1070"/>
        <end position="1095"/>
    </location>
</feature>
<feature type="compositionally biased region" description="Acidic residues" evidence="7">
    <location>
        <begin position="1363"/>
        <end position="1372"/>
    </location>
</feature>
<evidence type="ECO:0000256" key="1">
    <source>
        <dbReference type="ARBA" id="ARBA00022723"/>
    </source>
</evidence>
<dbReference type="PANTHER" id="PTHR24403">
    <property type="entry name" value="ZINC FINGER PROTEIN"/>
    <property type="match status" value="1"/>
</dbReference>
<feature type="compositionally biased region" description="Polar residues" evidence="7">
    <location>
        <begin position="2776"/>
        <end position="2795"/>
    </location>
</feature>
<evidence type="ECO:0000259" key="8">
    <source>
        <dbReference type="PROSITE" id="PS50157"/>
    </source>
</evidence>
<feature type="compositionally biased region" description="Basic and acidic residues" evidence="7">
    <location>
        <begin position="1505"/>
        <end position="1520"/>
    </location>
</feature>
<accession>A0ABD1ERP0</accession>
<feature type="compositionally biased region" description="Basic and acidic residues" evidence="7">
    <location>
        <begin position="741"/>
        <end position="758"/>
    </location>
</feature>
<dbReference type="Pfam" id="PF21538">
    <property type="entry name" value="Med15_M"/>
    <property type="match status" value="1"/>
</dbReference>
<organism evidence="9 10">
    <name type="scientific">Hypothenemus hampei</name>
    <name type="common">Coffee berry borer</name>
    <dbReference type="NCBI Taxonomy" id="57062"/>
    <lineage>
        <taxon>Eukaryota</taxon>
        <taxon>Metazoa</taxon>
        <taxon>Ecdysozoa</taxon>
        <taxon>Arthropoda</taxon>
        <taxon>Hexapoda</taxon>
        <taxon>Insecta</taxon>
        <taxon>Pterygota</taxon>
        <taxon>Neoptera</taxon>
        <taxon>Endopterygota</taxon>
        <taxon>Coleoptera</taxon>
        <taxon>Polyphaga</taxon>
        <taxon>Cucujiformia</taxon>
        <taxon>Curculionidae</taxon>
        <taxon>Scolytinae</taxon>
        <taxon>Hypothenemus</taxon>
    </lineage>
</organism>
<evidence type="ECO:0000313" key="10">
    <source>
        <dbReference type="Proteomes" id="UP001566132"/>
    </source>
</evidence>
<evidence type="ECO:0000313" key="9">
    <source>
        <dbReference type="EMBL" id="KAL1501260.1"/>
    </source>
</evidence>
<evidence type="ECO:0000256" key="4">
    <source>
        <dbReference type="ARBA" id="ARBA00022833"/>
    </source>
</evidence>
<dbReference type="InterPro" id="IPR048385">
    <property type="entry name" value="Med15_central"/>
</dbReference>
<feature type="compositionally biased region" description="Basic and acidic residues" evidence="7">
    <location>
        <begin position="630"/>
        <end position="656"/>
    </location>
</feature>
<feature type="region of interest" description="Disordered" evidence="7">
    <location>
        <begin position="1005"/>
        <end position="1034"/>
    </location>
</feature>
<keyword evidence="6" id="KW-0175">Coiled coil</keyword>
<feature type="domain" description="C2H2-type" evidence="8">
    <location>
        <begin position="3313"/>
        <end position="3340"/>
    </location>
</feature>
<dbReference type="Gene3D" id="3.30.160.60">
    <property type="entry name" value="Classic Zinc Finger"/>
    <property type="match status" value="3"/>
</dbReference>
<evidence type="ECO:0000256" key="7">
    <source>
        <dbReference type="SAM" id="MobiDB-lite"/>
    </source>
</evidence>
<feature type="compositionally biased region" description="Basic and acidic residues" evidence="7">
    <location>
        <begin position="1375"/>
        <end position="1386"/>
    </location>
</feature>
<dbReference type="PROSITE" id="PS00028">
    <property type="entry name" value="ZINC_FINGER_C2H2_1"/>
    <property type="match status" value="6"/>
</dbReference>
<feature type="compositionally biased region" description="Polar residues" evidence="7">
    <location>
        <begin position="731"/>
        <end position="740"/>
    </location>
</feature>
<feature type="domain" description="C2H2-type" evidence="8">
    <location>
        <begin position="2492"/>
        <end position="2520"/>
    </location>
</feature>
<dbReference type="Proteomes" id="UP001566132">
    <property type="component" value="Unassembled WGS sequence"/>
</dbReference>
<feature type="region of interest" description="Disordered" evidence="7">
    <location>
        <begin position="794"/>
        <end position="834"/>
    </location>
</feature>
<protein>
    <recommendedName>
        <fullName evidence="8">C2H2-type domain-containing protein</fullName>
    </recommendedName>
</protein>
<dbReference type="GO" id="GO:0008270">
    <property type="term" value="F:zinc ion binding"/>
    <property type="evidence" value="ECO:0007669"/>
    <property type="project" value="UniProtKB-KW"/>
</dbReference>
<keyword evidence="4" id="KW-0862">Zinc</keyword>
<sequence length="3615" mass="412719">MSNEEYNKKLESLQRYIPFLQDMMFELKAKGNREPQLVKIQSLYEMITDSNKKLKLETLNKCEEVLTNIYIKVNPQLRCKNASDKYIDLESPRSTPQSPSPPPDVVLTRPVTIPTEKIECDYKGVEPSRTFNSNRPKIDVYSNAVINKSSSQKPLVAPKLLDMSKPPITFDDLKTLEDDIHRKINDNNGVNYLDKSVDELQEVKKRLQLELRVEEFKSLEKETCGKHRRSSSSKSTVGQKLLTKNKIKASKETDIFGECLNSIDNKLIQEDRFTKDKNQGNKSTQEKYRHEDKNYGEDNKEREKNSTDTSAIVNSDQTTKIFKRLADKYNPKPKPKPSTESVVMDVDKTKSENTEASIKPPFNSQTIEQNQPVQLPEVIQRIFNKTSLMSDTSSAPLQSSTQKVNIDTKLNFQPPRFEPMLRPSVGSAVAIPQNLRAPLLPTPMQVLPTITPPSLERSFNIPRHNFDPPGTPIPDFEYHRNEYNTSHQSNFHQSNALFERRNYTPRNANFIGQPIYAPPVRPNTLKTSHRPSFPSDVDPQFIPERPTMYYQSQYRWNNPGDARSYREYKEMKERQERELRLAQERQIEVKDPRLQRENNVVRDPRLQQQPKELVEKTEVIIKDPRLIRNKSSERRKSCDEISRESSRTHDVNKFDRMYSTNVRSKEKGTDNETESFTSPLGSLYNAGEKDKTGRGYGVQNFKIPRKPRPDDTSKQLPVRRNTVELNEFEESNSNPPSTQENHQEDENSAKDMQDSEKIETSRIKVVVKQQEGNLKWNNSKLEANDFISEYDREVRQETENVKPDSTQQNEVQESPSTQEYCQKSEEKSNSEPSEQNILAHFFENLLKSKNKKDKKAALFSLIETFSDSFEDKEIDKIRKIIKVDEDEENEIGEDVANNQDQIASCTTEEPGSTLTTNMGGNTQIEEVSKLNEEESPKDEPVMESVGERIKNRKRVVTKPKKRFKSELDMLHEDIQDMFIRDGVLTATGKRMCRILKDDPNALICRQPNTTPSAEVPKKVRKKPGPKPKAKLSEEMQNSLKNFRVVLNKMPDNVTQLRKLRSRADVNYGEADVEEASSEGDLIEESDNDDDDDMEEQDKLSENYPKTRTTRRRKPAKWASGIIPKTKKRKSQPPSKESTPISTTPVPSSPRAASPNPDSPLEPDKNYYYDYGVKKKLQCKLCDFQGYNLTGHFLKEHPDSEVLCSRFPPNIAQEAIQDYLENENLLNNIISKKIVSKYRYCCRLCGYENGIPPALFYEHVSTHTGEYRHHCMICDHISASGRGMASHFAGMHPDQERKTYFLPCLSVIVYAFVCGECNFVQLEKKSVEDHVDIFHSGKKTKIYKVNMSSIVDPALIKNNRSEDSSMEEIEDSSQELLKKKPDLEGYKKRPGPKSKTMPYLEDNENLIEENEETVKQKPLKRSGPRSKTMSPLEGNFILGVKRPGPKSKTLPPSEINYIECKSENENSKSKPILGVKRSGPKSKTVPSELENVEPISVVRKKAGPKSKTEKGSIEEASTSRETRRKRKSSLDKLISDDSGDDLDAIITLSSRSSRAAKDKATAKLKTLMENSDTLVKKIPDKPDSAVVAHENSVDKVEKSPNKTELNVFTCDNDILQKIQEDRLKTMEELTKTIGSRPSSLNFVNQLSSRLEEEERLSQLEEKVQIKTEPVETPPYKFEESENIDVKGLKKPVLEEPLLAEPISTTFREDKPNSLFSNILEKLQEKVNEEQSQDNTESILVGELIKVTKYGTYVTFTCLVAGCSFVTRSQNYFQLHCKLSHQKLESSIFTCSKCTDINLDIKNKDSILEILFDHITECHNDFLSIATLLKTRRLSGDKLSVKSEESEESLECSEENPFPFKISNVVSLAEPQAQIPVSPSKVVPPLTPISSPQKTQNHFLIKEAKQSVEEMAKPRKSVRALQIFTENPNNLYKCPLFSCAFSTNTSQNIMAHLKAHNCGNSMVPCVYCDVKTPWEHVPTHIDIRHGNSRYCCKHCLYRAVVKEYVFIHHEQCHPELELVIIDVSINKISMKVTLANMTDYRKLCQPFRCPCCMRGDQALEFLYENEFAHHLSTVHKHETIPCGYNGCTQFLESNIMISHWASVHQVCMYQCASCSVSNKQVLRLFSHYAQEHPNNAFDVLLRERVPFDGIEIGYSDEAFKQLKHLKSLPENVMSTISVHRPSRVIHLETGTVTKSQEVVQSSLNRHKITPQLRLNSNVKFIMSSEKVLILPAAVLPSTAPINKVLTQTSTAAVTGIPPPRDPVKIGDMTIYPDDSSGVEIPSTSTLNTSTTTVFSSNSDMLVHSNLGNCKKSPEEVSINKEILHSALDTILDKEDEETKRKSSINPPPLVFLSSPVCEVEQRTVEDDSLKSFLNKDVIEDAVTITSTLNLPPDCQLMIDEDANNSKASDVEPVIKISSDDDSDSGQKRRGLTGYQLFRCKACNLSFGNVKGFKLHVSGNIVCKKTGFICVHCEKTLKTVRRLVEHVMTHGIPRFFCSLCNEKFTTASIARLHMKSRHSIQQIILVPLQADLTEVDSHEFVIKPLQAALTKDKDQNQETSGQRLKEDCSYTPDQINAIPIRQIFSSNVKCGLCNYQTKVRVNIIRHLQMHMDERMVPETAPVNPVPCLEKNEKMFDKMINLAASSITKSTGRMGGSAKEKEEQDNCPEFVPSHRRYVCCAQGCSYLCPEEANLKHHLMALHGDERDFTCAHCKVKLANLDIDTVMKHFKLHGLHVYKCAYCNFVHHLKHKIEKHLEDLHTDKLVRVITIRSLDAEPLDTKQQQQQMIPNQDESIQGTSQTSKFKPWNCCMCKAKYFNKEEVQAHILKKHNIDTQYKCTLCTFKNDEESALREHFSSKHALQKFDIILMYQKLEEEVPKTEATTPFDTTPLWQRDKPRVRHIRGILFDEISPEPSTKSPKKPIKIQASTSGPVKIVSPVKEVSSGLKAPSQAAKGNVSKNLFDCIEAVARGTAETLKSYEEDEKSINLIKNYNVVEVAQPTGVIVIDSDNSDEEKDELFGKVMDRGTKRTIKESSPKNAKIMKKHDDPNLNELINKCEKENLIKQYGAIGAPNSKLLQCPKCFNFKRKDIGDFVYHLYKEFKVFRYRCKICNYAGISLNYMMDHLMLHTSATEDTIEPMPVDITLDTWIHMVIREQCLIMMKTPPVIDSNQLKHSLDMKTDWSCYFCPETFMLWHDCCEHMFSHWTSMPYACEYCLEEFYTEYNLKHHHEITHPNAKLIIQPKGPTLAKALEMYEKVVKRNIDSRPMTSNVTMKKSKLDEYIFTLKNEERPTDETEADLMIVSKTDITHLSNEDDVYACEGCARLYPTESDVLKHVSLHHPHRKTKYHILSKAKSELESVSKLACNICDEVFSELKLRQHFLDNHSTSNYTPYRVKCNLCLCKSLSLKNMKIHFHRKHPLEKFDCTIKVPPLKQKAVPKVYQCTLCKFQVTSISSTSIRWHVIHHLKPVVCNHCDRRFRYISEGSLHSSNKHPSVPPDLTTLDDITKKLTETLKIILNKAEGQEDEPLSPKAKVPGKNFAKKSTSAKFEAPVVNDRLKCYEFTEENIDFSQIHARFQLGDLEYCMDVEEMKKLVNLESYVDLSDCIVDAEQIAEGTSHL</sequence>
<feature type="compositionally biased region" description="Polar residues" evidence="7">
    <location>
        <begin position="803"/>
        <end position="821"/>
    </location>
</feature>
<proteinExistence type="predicted"/>
<feature type="compositionally biased region" description="Acidic residues" evidence="7">
    <location>
        <begin position="1400"/>
        <end position="1410"/>
    </location>
</feature>
<dbReference type="PANTHER" id="PTHR24403:SF67">
    <property type="entry name" value="FI01116P-RELATED"/>
    <property type="match status" value="1"/>
</dbReference>
<evidence type="ECO:0000256" key="3">
    <source>
        <dbReference type="ARBA" id="ARBA00022771"/>
    </source>
</evidence>
<keyword evidence="2" id="KW-0677">Repeat</keyword>
<dbReference type="InterPro" id="IPR050688">
    <property type="entry name" value="Zinc_finger/UBP_domain"/>
</dbReference>
<reference evidence="9 10" key="1">
    <citation type="submission" date="2024-05" db="EMBL/GenBank/DDBJ databases">
        <title>Genetic variation in Jamaican populations of the coffee berry borer (Hypothenemus hampei).</title>
        <authorList>
            <person name="Errbii M."/>
            <person name="Myrie A."/>
        </authorList>
    </citation>
    <scope>NUCLEOTIDE SEQUENCE [LARGE SCALE GENOMIC DNA]</scope>
    <source>
        <strain evidence="9">JA-Hopewell-2020-01-JO</strain>
        <tissue evidence="9">Whole body</tissue>
    </source>
</reference>
<feature type="compositionally biased region" description="Basic and acidic residues" evidence="7">
    <location>
        <begin position="271"/>
        <end position="306"/>
    </location>
</feature>
<feature type="compositionally biased region" description="Low complexity" evidence="7">
    <location>
        <begin position="1137"/>
        <end position="1149"/>
    </location>
</feature>
<dbReference type="InterPro" id="IPR013087">
    <property type="entry name" value="Znf_C2H2_type"/>
</dbReference>